<evidence type="ECO:0000256" key="1">
    <source>
        <dbReference type="SAM" id="MobiDB-lite"/>
    </source>
</evidence>
<accession>A0ABD3NNR7</accession>
<keyword evidence="3" id="KW-1185">Reference proteome</keyword>
<name>A0ABD3NNR7_9STRA</name>
<proteinExistence type="predicted"/>
<evidence type="ECO:0000313" key="3">
    <source>
        <dbReference type="Proteomes" id="UP001530400"/>
    </source>
</evidence>
<feature type="compositionally biased region" description="Basic and acidic residues" evidence="1">
    <location>
        <begin position="170"/>
        <end position="179"/>
    </location>
</feature>
<comment type="caution">
    <text evidence="2">The sequence shown here is derived from an EMBL/GenBank/DDBJ whole genome shotgun (WGS) entry which is preliminary data.</text>
</comment>
<reference evidence="2 3" key="1">
    <citation type="submission" date="2024-10" db="EMBL/GenBank/DDBJ databases">
        <title>Updated reference genomes for cyclostephanoid diatoms.</title>
        <authorList>
            <person name="Roberts W.R."/>
            <person name="Alverson A.J."/>
        </authorList>
    </citation>
    <scope>NUCLEOTIDE SEQUENCE [LARGE SCALE GENOMIC DNA]</scope>
    <source>
        <strain evidence="2 3">AJA010-31</strain>
    </source>
</reference>
<dbReference type="AlphaFoldDB" id="A0ABD3NNR7"/>
<gene>
    <name evidence="2" type="ORF">ACHAWO_007352</name>
</gene>
<sequence length="261" mass="28946">MNGMSVLWGGTAVLPAAASKSKAKVNVPDDSDASDVDDPEKQVYCILTSDGSADGSEGSPNNTNGGLSKYQELDRVVCLKMHARFTKRQSSADPNSFKSEQLHSILLALACKARTRDNCPRQQQVFHNRQSTSATQVPKSIQFTTKKRPGLDRVYDRMVSRNERYKMMDKDKSELDSIQKKQRKTAKRTTEALRKSANQKREIVQGILATDGVQLSQASAYVDGATINDNNFCSQNAVKYFRNGYESDSSDDDSKSKNKSK</sequence>
<dbReference type="EMBL" id="JALLPJ020001041">
    <property type="protein sequence ID" value="KAL3777482.1"/>
    <property type="molecule type" value="Genomic_DNA"/>
</dbReference>
<feature type="compositionally biased region" description="Basic and acidic residues" evidence="1">
    <location>
        <begin position="188"/>
        <end position="197"/>
    </location>
</feature>
<protein>
    <submittedName>
        <fullName evidence="2">Uncharacterized protein</fullName>
    </submittedName>
</protein>
<feature type="region of interest" description="Disordered" evidence="1">
    <location>
        <begin position="17"/>
        <end position="68"/>
    </location>
</feature>
<evidence type="ECO:0000313" key="2">
    <source>
        <dbReference type="EMBL" id="KAL3777482.1"/>
    </source>
</evidence>
<feature type="region of interest" description="Disordered" evidence="1">
    <location>
        <begin position="170"/>
        <end position="197"/>
    </location>
</feature>
<organism evidence="2 3">
    <name type="scientific">Cyclotella atomus</name>
    <dbReference type="NCBI Taxonomy" id="382360"/>
    <lineage>
        <taxon>Eukaryota</taxon>
        <taxon>Sar</taxon>
        <taxon>Stramenopiles</taxon>
        <taxon>Ochrophyta</taxon>
        <taxon>Bacillariophyta</taxon>
        <taxon>Coscinodiscophyceae</taxon>
        <taxon>Thalassiosirophycidae</taxon>
        <taxon>Stephanodiscales</taxon>
        <taxon>Stephanodiscaceae</taxon>
        <taxon>Cyclotella</taxon>
    </lineage>
</organism>
<feature type="compositionally biased region" description="Acidic residues" evidence="1">
    <location>
        <begin position="29"/>
        <end position="38"/>
    </location>
</feature>
<dbReference type="Proteomes" id="UP001530400">
    <property type="component" value="Unassembled WGS sequence"/>
</dbReference>